<keyword evidence="2" id="KW-0378">Hydrolase</keyword>
<dbReference type="PANTHER" id="PTHR35400">
    <property type="entry name" value="SLR1083 PROTEIN"/>
    <property type="match status" value="1"/>
</dbReference>
<feature type="domain" description="Putative restriction endonuclease" evidence="1">
    <location>
        <begin position="13"/>
        <end position="134"/>
    </location>
</feature>
<evidence type="ECO:0000313" key="3">
    <source>
        <dbReference type="Proteomes" id="UP000683310"/>
    </source>
</evidence>
<keyword evidence="3" id="KW-1185">Reference proteome</keyword>
<dbReference type="SUPFAM" id="SSF52980">
    <property type="entry name" value="Restriction endonuclease-like"/>
    <property type="match status" value="1"/>
</dbReference>
<dbReference type="PANTHER" id="PTHR35400:SF3">
    <property type="entry name" value="SLL1072 PROTEIN"/>
    <property type="match status" value="1"/>
</dbReference>
<protein>
    <submittedName>
        <fullName evidence="2">Uma2 family endonuclease</fullName>
    </submittedName>
</protein>
<name>A0ABX8CYE8_9NOCA</name>
<dbReference type="Proteomes" id="UP000683310">
    <property type="component" value="Chromosome"/>
</dbReference>
<accession>A0ABX8CYE8</accession>
<keyword evidence="2" id="KW-0540">Nuclease</keyword>
<proteinExistence type="predicted"/>
<evidence type="ECO:0000313" key="2">
    <source>
        <dbReference type="EMBL" id="QVI23200.1"/>
    </source>
</evidence>
<dbReference type="Pfam" id="PF05685">
    <property type="entry name" value="Uma2"/>
    <property type="match status" value="1"/>
</dbReference>
<dbReference type="Gene3D" id="3.90.1570.10">
    <property type="entry name" value="tt1808, chain A"/>
    <property type="match status" value="1"/>
</dbReference>
<sequence>MRVPASANRWTAADLDHLPENGLRYEVLNGQLIVNAVPTPIHQLLVMRLGSILEIAVPEGYFVLPGVGVLIGEDEPIPDLVVGIGNIPLDAHGIPAAQIQLAVEVISRSTAAMDRRIKPDLYAEGGIPNYWRLETSRFKGQLPGEELPVLVADALTEEGEYEQIARCPAGRVATLNSPFDITLDPADLLP</sequence>
<reference evidence="2 3" key="1">
    <citation type="submission" date="2021-04" db="EMBL/GenBank/DDBJ databases">
        <title>Nocardia tengchongensis.</title>
        <authorList>
            <person name="Zhuang k."/>
            <person name="Ran Y."/>
            <person name="Li W."/>
        </authorList>
    </citation>
    <scope>NUCLEOTIDE SEQUENCE [LARGE SCALE GENOMIC DNA]</scope>
    <source>
        <strain evidence="2 3">CFH S0057</strain>
    </source>
</reference>
<dbReference type="InterPro" id="IPR012296">
    <property type="entry name" value="Nuclease_put_TT1808"/>
</dbReference>
<dbReference type="EMBL" id="CP074371">
    <property type="protein sequence ID" value="QVI23200.1"/>
    <property type="molecule type" value="Genomic_DNA"/>
</dbReference>
<dbReference type="GO" id="GO:0004519">
    <property type="term" value="F:endonuclease activity"/>
    <property type="evidence" value="ECO:0007669"/>
    <property type="project" value="UniProtKB-KW"/>
</dbReference>
<keyword evidence="2" id="KW-0255">Endonuclease</keyword>
<dbReference type="InterPro" id="IPR011335">
    <property type="entry name" value="Restrct_endonuc-II-like"/>
</dbReference>
<dbReference type="CDD" id="cd06260">
    <property type="entry name" value="DUF820-like"/>
    <property type="match status" value="1"/>
</dbReference>
<dbReference type="InterPro" id="IPR008538">
    <property type="entry name" value="Uma2"/>
</dbReference>
<organism evidence="2 3">
    <name type="scientific">Nocardia tengchongensis</name>
    <dbReference type="NCBI Taxonomy" id="2055889"/>
    <lineage>
        <taxon>Bacteria</taxon>
        <taxon>Bacillati</taxon>
        <taxon>Actinomycetota</taxon>
        <taxon>Actinomycetes</taxon>
        <taxon>Mycobacteriales</taxon>
        <taxon>Nocardiaceae</taxon>
        <taxon>Nocardia</taxon>
    </lineage>
</organism>
<gene>
    <name evidence="2" type="ORF">KHQ06_09990</name>
</gene>
<evidence type="ECO:0000259" key="1">
    <source>
        <dbReference type="Pfam" id="PF05685"/>
    </source>
</evidence>